<dbReference type="InterPro" id="IPR025048">
    <property type="entry name" value="DUF3987"/>
</dbReference>
<protein>
    <submittedName>
        <fullName evidence="1">DUF3987 domain-containing protein</fullName>
    </submittedName>
</protein>
<organism evidence="1 2">
    <name type="scientific">Klebsiella oxytoca</name>
    <dbReference type="NCBI Taxonomy" id="571"/>
    <lineage>
        <taxon>Bacteria</taxon>
        <taxon>Pseudomonadati</taxon>
        <taxon>Pseudomonadota</taxon>
        <taxon>Gammaproteobacteria</taxon>
        <taxon>Enterobacterales</taxon>
        <taxon>Enterobacteriaceae</taxon>
        <taxon>Klebsiella/Raoultella group</taxon>
        <taxon>Klebsiella</taxon>
    </lineage>
</organism>
<evidence type="ECO:0000313" key="1">
    <source>
        <dbReference type="EMBL" id="QGN36324.1"/>
    </source>
</evidence>
<dbReference type="EMBL" id="CP046115">
    <property type="protein sequence ID" value="QGN36324.1"/>
    <property type="molecule type" value="Genomic_DNA"/>
</dbReference>
<dbReference type="RefSeq" id="WP_154678866.1">
    <property type="nucleotide sequence ID" value="NZ_CP046115.1"/>
</dbReference>
<gene>
    <name evidence="1" type="ORF">GJ746_02955</name>
</gene>
<name>A0A6B8MPL2_KLEOX</name>
<proteinExistence type="predicted"/>
<dbReference type="AlphaFoldDB" id="A0A6B8MPL2"/>
<reference evidence="1 2" key="1">
    <citation type="submission" date="2019-11" db="EMBL/GenBank/DDBJ databases">
        <title>Isolation and Application of One Kind of P-Hydroxybenzoic Acid Degrading Bacterium in Mitigating Cropping Obstacle of Cucumber.</title>
        <authorList>
            <person name="Wu F."/>
            <person name="An Y."/>
        </authorList>
    </citation>
    <scope>NUCLEOTIDE SEQUENCE [LARGE SCALE GENOMIC DNA]</scope>
    <source>
        <strain evidence="1 2">P620</strain>
    </source>
</reference>
<dbReference type="OrthoDB" id="9067983at2"/>
<sequence length="526" mass="59934">MFNDKMSYPFRPWGEPLEEAEKMSLSRELAKNTGYPVDSLPPVLRDVITALCRDISAPIELITGTVLSAVSLACQAFIEIQFPDGRIKPCSLYNLVIADSGERKSTIYSLVMKPFLEFEKTEKKNYSDALLIHNAQMLMWNATNKSVLRRLTQKIGDGEDCQSEQDELKKLALNQPPPPKKIKLIYTDTTPEAMQRGLHDNIPTAGLMSDEASVFFEGRAKNNLGFLNELWDGAPVDIERRSQKSFSIDDAHFTMLLMVQYDVFIQYFKKHGRKAAGSGFLSRFLISFIPSSVTPRLSSSNIANSKELVCFHEQINILLLNLKEQLQKGNKPKTLKLTANAQTELEAFYRKIEDEISTHPKNNAIKALLMKLAENALRLAGLLHYFHYRDEDEISRDTLLCAIYFAGIYGNQAMILFSTELATPEQDAEYVYNWLKRELSNIKNIGGIFANMPDDLDHAAESNQKEIPEIHFVIKSHMRRSISNSHLRNNGRLNAALKFLEEEDRIWIDRQRNTNGSVTEKIYLKQ</sequence>
<evidence type="ECO:0000313" key="2">
    <source>
        <dbReference type="Proteomes" id="UP000427108"/>
    </source>
</evidence>
<dbReference type="Pfam" id="PF13148">
    <property type="entry name" value="DUF3987"/>
    <property type="match status" value="1"/>
</dbReference>
<accession>A0A6B8MPL2</accession>
<dbReference type="Proteomes" id="UP000427108">
    <property type="component" value="Chromosome"/>
</dbReference>